<dbReference type="GO" id="GO:0016491">
    <property type="term" value="F:oxidoreductase activity"/>
    <property type="evidence" value="ECO:0007669"/>
    <property type="project" value="UniProtKB-KW"/>
</dbReference>
<dbReference type="Pfam" id="PF02615">
    <property type="entry name" value="Ldh_2"/>
    <property type="match status" value="1"/>
</dbReference>
<dbReference type="Gene3D" id="3.30.60.50">
    <property type="entry name" value="Hypothetical oxidoreductase yiak, domain 3"/>
    <property type="match status" value="1"/>
</dbReference>
<dbReference type="AlphaFoldDB" id="A0A7X3FQM8"/>
<reference evidence="3 4" key="1">
    <citation type="submission" date="2019-12" db="EMBL/GenBank/DDBJ databases">
        <title>Devosia maris sp. nov., isolated from the deep seawater.</title>
        <authorList>
            <person name="Liu Y."/>
        </authorList>
    </citation>
    <scope>NUCLEOTIDE SEQUENCE [LARGE SCALE GENOMIC DNA]</scope>
    <source>
        <strain evidence="3 4">L53-10-65</strain>
    </source>
</reference>
<keyword evidence="4" id="KW-1185">Reference proteome</keyword>
<dbReference type="EMBL" id="WQRF01000001">
    <property type="protein sequence ID" value="MVS98815.1"/>
    <property type="molecule type" value="Genomic_DNA"/>
</dbReference>
<organism evidence="3 4">
    <name type="scientific">Devosia marina</name>
    <dbReference type="NCBI Taxonomy" id="2683198"/>
    <lineage>
        <taxon>Bacteria</taxon>
        <taxon>Pseudomonadati</taxon>
        <taxon>Pseudomonadota</taxon>
        <taxon>Alphaproteobacteria</taxon>
        <taxon>Hyphomicrobiales</taxon>
        <taxon>Devosiaceae</taxon>
        <taxon>Devosia</taxon>
    </lineage>
</organism>
<dbReference type="InterPro" id="IPR043144">
    <property type="entry name" value="Mal/L-sulf/L-lact_DH-like_ah"/>
</dbReference>
<dbReference type="InterPro" id="IPR003767">
    <property type="entry name" value="Malate/L-lactate_DH-like"/>
</dbReference>
<comment type="caution">
    <text evidence="3">The sequence shown here is derived from an EMBL/GenBank/DDBJ whole genome shotgun (WGS) entry which is preliminary data.</text>
</comment>
<sequence>MSVNERIAVLVLTVPEQYHQYGTATIRYPIGFGVPLIDVNDLRRIATSILMHAGVPEPLANLQADLLIEAELRGVPSHGLLRLRRIVERIANGCANPAATGHHVWRREGFLEVDGQMGLGPVVADAALQAVCAKARQTGIAVAAIRNSNHIGMLGYYAERVAAAGQTVLAFSTSEALVHPWGGRRAMLGTNPIAIGVPTNAAPFVMDTATSIVSMGEVHDYANRGEPLKQGWALDAEGNPTTDAVAAKSGSLAPFGGAKGYALGLAFGLLTSSLAGAALGREVRGTLDSDAISNKGDLFIVIDGPSAALEDYLDLLRQTEPVDGVEKVLIPGERGRACRAERLRDGVPLADGLWRDLQQLADEAGHKGA</sequence>
<dbReference type="SUPFAM" id="SSF89733">
    <property type="entry name" value="L-sulfolactate dehydrogenase-like"/>
    <property type="match status" value="1"/>
</dbReference>
<proteinExistence type="inferred from homology"/>
<dbReference type="PANTHER" id="PTHR11091:SF0">
    <property type="entry name" value="MALATE DEHYDROGENASE"/>
    <property type="match status" value="1"/>
</dbReference>
<dbReference type="Proteomes" id="UP000438106">
    <property type="component" value="Unassembled WGS sequence"/>
</dbReference>
<evidence type="ECO:0000256" key="1">
    <source>
        <dbReference type="ARBA" id="ARBA00006056"/>
    </source>
</evidence>
<dbReference type="PANTHER" id="PTHR11091">
    <property type="entry name" value="OXIDOREDUCTASE-RELATED"/>
    <property type="match status" value="1"/>
</dbReference>
<dbReference type="InterPro" id="IPR043143">
    <property type="entry name" value="Mal/L-sulf/L-lact_DH-like_NADP"/>
</dbReference>
<dbReference type="Gene3D" id="3.30.1370.60">
    <property type="entry name" value="Hypothetical oxidoreductase yiak, domain 2"/>
    <property type="match status" value="1"/>
</dbReference>
<keyword evidence="2" id="KW-0560">Oxidoreductase</keyword>
<comment type="similarity">
    <text evidence="1">Belongs to the LDH2/MDH2 oxidoreductase family.</text>
</comment>
<accession>A0A7X3FQM8</accession>
<evidence type="ECO:0000256" key="2">
    <source>
        <dbReference type="ARBA" id="ARBA00023002"/>
    </source>
</evidence>
<protein>
    <submittedName>
        <fullName evidence="3">Ldh family oxidoreductase</fullName>
    </submittedName>
</protein>
<gene>
    <name evidence="3" type="ORF">GO014_07245</name>
</gene>
<evidence type="ECO:0000313" key="4">
    <source>
        <dbReference type="Proteomes" id="UP000438106"/>
    </source>
</evidence>
<dbReference type="InterPro" id="IPR036111">
    <property type="entry name" value="Mal/L-sulfo/L-lacto_DH-like_sf"/>
</dbReference>
<name>A0A7X3FQM8_9HYPH</name>
<evidence type="ECO:0000313" key="3">
    <source>
        <dbReference type="EMBL" id="MVS98815.1"/>
    </source>
</evidence>
<dbReference type="Gene3D" id="1.10.1530.10">
    <property type="match status" value="1"/>
</dbReference>